<accession>A0A514A2I0</accession>
<evidence type="ECO:0000313" key="2">
    <source>
        <dbReference type="Proteomes" id="UP000320568"/>
    </source>
</evidence>
<name>A0A514A2I0_9CAUD</name>
<reference evidence="1 2" key="1">
    <citation type="submission" date="2019-05" db="EMBL/GenBank/DDBJ databases">
        <authorList>
            <person name="Le T.S."/>
            <person name="Kurtboke I."/>
        </authorList>
    </citation>
    <scope>NUCLEOTIDE SEQUENCE [LARGE SCALE GENOMIC DNA]</scope>
</reference>
<protein>
    <submittedName>
        <fullName evidence="1">Uncharacterized protein</fullName>
    </submittedName>
</protein>
<dbReference type="Proteomes" id="UP000320568">
    <property type="component" value="Segment"/>
</dbReference>
<organism evidence="1 2">
    <name type="scientific">Vibrio phage USC-1</name>
    <dbReference type="NCBI Taxonomy" id="2592615"/>
    <lineage>
        <taxon>Viruses</taxon>
        <taxon>Duplodnaviria</taxon>
        <taxon>Heunggongvirae</taxon>
        <taxon>Uroviricota</taxon>
        <taxon>Caudoviricetes</taxon>
        <taxon>Chimalliviridae</taxon>
        <taxon>Gorgonvirinae</taxon>
        <taxon>Aphroditevirus</taxon>
        <taxon>Aphroditevirus USC1</taxon>
    </lineage>
</organism>
<dbReference type="GeneID" id="55618210"/>
<proteinExistence type="predicted"/>
<evidence type="ECO:0000313" key="1">
    <source>
        <dbReference type="EMBL" id="QDH47469.1"/>
    </source>
</evidence>
<dbReference type="KEGG" id="vg:55618210"/>
<dbReference type="RefSeq" id="YP_009847811.1">
    <property type="nucleotide sequence ID" value="NC_048779.1"/>
</dbReference>
<sequence>MEVNVDIVRYTYVRSRLIDLWKELSFHGFRMFVPKHMFLSPEEITNHDHISYEGSYAWGSDLYAHNHYLVTVPMLKDLIKGINTESSIGFYDAEDSIWLFKHITEYLELWMEVANEAPQYYIPHIPELYDLEEVALWVFHTYKPIMIHRANMKLAKRRAEGEDTKIDPFLLLIQMGASESVDEIPDQISYSSILDDRLPERLKSHYNQIKRSQSTMDVEDEWRVNMSDIADLLDMGV</sequence>
<dbReference type="EMBL" id="MK905543">
    <property type="protein sequence ID" value="QDH47469.1"/>
    <property type="molecule type" value="Genomic_DNA"/>
</dbReference>
<keyword evidence="2" id="KW-1185">Reference proteome</keyword>